<dbReference type="Gene3D" id="3.40.50.620">
    <property type="entry name" value="HUPs"/>
    <property type="match status" value="1"/>
</dbReference>
<dbReference type="InterPro" id="IPR014729">
    <property type="entry name" value="Rossmann-like_a/b/a_fold"/>
</dbReference>
<dbReference type="InterPro" id="IPR049437">
    <property type="entry name" value="tRNA-synt_1c_C2"/>
</dbReference>
<dbReference type="EMBL" id="AP018553">
    <property type="protein sequence ID" value="BBD73912.1"/>
    <property type="molecule type" value="Genomic_DNA"/>
</dbReference>
<dbReference type="KEGG" id="sacd:HS1genome_2301"/>
<dbReference type="SUPFAM" id="SSF50715">
    <property type="entry name" value="Ribosomal protein L25-like"/>
    <property type="match status" value="1"/>
</dbReference>
<dbReference type="AlphaFoldDB" id="A0A348B6W0"/>
<dbReference type="InterPro" id="IPR020058">
    <property type="entry name" value="Glu/Gln-tRNA-synth_Ib_cat-dom"/>
</dbReference>
<dbReference type="Proteomes" id="UP000616143">
    <property type="component" value="Unassembled WGS sequence"/>
</dbReference>
<dbReference type="InterPro" id="IPR050132">
    <property type="entry name" value="Gln/Glu-tRNA_Ligase"/>
</dbReference>
<evidence type="ECO:0000256" key="5">
    <source>
        <dbReference type="ARBA" id="ARBA00022741"/>
    </source>
</evidence>
<evidence type="ECO:0000259" key="13">
    <source>
        <dbReference type="Pfam" id="PF03950"/>
    </source>
</evidence>
<keyword evidence="4 11" id="KW-0436">Ligase</keyword>
<dbReference type="EC" id="6.1.1.17" evidence="10"/>
<keyword evidence="6 11" id="KW-0067">ATP-binding</keyword>
<dbReference type="NCBIfam" id="NF003169">
    <property type="entry name" value="PRK04156.1"/>
    <property type="match status" value="1"/>
</dbReference>
<reference evidence="16" key="1">
    <citation type="journal article" date="2014" name="Int. J. Syst. Evol. Microbiol.">
        <title>Complete genome sequence of Corynebacterium casei LMG S-19264T (=DSM 44701T), isolated from a smear-ripened cheese.</title>
        <authorList>
            <consortium name="US DOE Joint Genome Institute (JGI-PGF)"/>
            <person name="Walter F."/>
            <person name="Albersmeier A."/>
            <person name="Kalinowski J."/>
            <person name="Ruckert C."/>
        </authorList>
    </citation>
    <scope>NUCLEOTIDE SEQUENCE</scope>
    <source>
        <strain evidence="16">JCM 31740</strain>
    </source>
</reference>
<feature type="domain" description="Glutamyl/glutaminyl-tRNA synthetase class Ib catalytic" evidence="12">
    <location>
        <begin position="93"/>
        <end position="402"/>
    </location>
</feature>
<dbReference type="Pfam" id="PF20974">
    <property type="entry name" value="tRNA-synt_1c_C2"/>
    <property type="match status" value="1"/>
</dbReference>
<dbReference type="EMBL" id="BMQS01000025">
    <property type="protein sequence ID" value="GGU03453.1"/>
    <property type="molecule type" value="Genomic_DNA"/>
</dbReference>
<feature type="domain" description="Glutamyl/glutaminyl-tRNA synthetase class Ib anti-codon binding" evidence="13">
    <location>
        <begin position="405"/>
        <end position="473"/>
    </location>
</feature>
<dbReference type="InterPro" id="IPR004526">
    <property type="entry name" value="Glu-tRNA-synth_arc/euk"/>
</dbReference>
<dbReference type="GO" id="GO:0005524">
    <property type="term" value="F:ATP binding"/>
    <property type="evidence" value="ECO:0007669"/>
    <property type="project" value="UniProtKB-KW"/>
</dbReference>
<dbReference type="RefSeq" id="WP_126451147.1">
    <property type="nucleotide sequence ID" value="NZ_AP018553.1"/>
</dbReference>
<reference evidence="16" key="4">
    <citation type="submission" date="2020-09" db="EMBL/GenBank/DDBJ databases">
        <authorList>
            <person name="Sun Q."/>
            <person name="Ohkuma M."/>
        </authorList>
    </citation>
    <scope>NUCLEOTIDE SEQUENCE</scope>
    <source>
        <strain evidence="16">JCM 31740</strain>
    </source>
</reference>
<evidence type="ECO:0000313" key="15">
    <source>
        <dbReference type="EMBL" id="BBD73912.1"/>
    </source>
</evidence>
<reference evidence="15" key="3">
    <citation type="journal article" date="2019" name="BMC Res. Notes">
        <title>Complete genome sequence of the Sulfodiicoccus acidiphilus strain HS-1T, the first crenarchaeon that lacks polB3, isolated from an acidic hot spring in Ohwaku-dani, Hakone, Japan.</title>
        <authorList>
            <person name="Sakai H.D."/>
            <person name="Kurosawa N."/>
        </authorList>
    </citation>
    <scope>NUCLEOTIDE SEQUENCE</scope>
    <source>
        <strain evidence="15">HS-1</strain>
    </source>
</reference>
<accession>A0A348B6W0</accession>
<dbReference type="GO" id="GO:0006424">
    <property type="term" value="P:glutamyl-tRNA aminoacylation"/>
    <property type="evidence" value="ECO:0007669"/>
    <property type="project" value="UniProtKB-UniRule"/>
</dbReference>
<keyword evidence="7 11" id="KW-0648">Protein biosynthesis</keyword>
<evidence type="ECO:0000256" key="7">
    <source>
        <dbReference type="ARBA" id="ARBA00022917"/>
    </source>
</evidence>
<gene>
    <name evidence="16" type="ORF">GCM10007116_20500</name>
    <name evidence="15" type="ORF">HS1genome_2301</name>
</gene>
<comment type="subcellular location">
    <subcellularLocation>
        <location evidence="1">Cytoplasm</location>
    </subcellularLocation>
</comment>
<protein>
    <recommendedName>
        <fullName evidence="10">Glutamate--tRNA ligase</fullName>
        <ecNumber evidence="10">6.1.1.17</ecNumber>
    </recommendedName>
</protein>
<evidence type="ECO:0000256" key="3">
    <source>
        <dbReference type="ARBA" id="ARBA00022490"/>
    </source>
</evidence>
<dbReference type="Gene3D" id="2.40.240.10">
    <property type="entry name" value="Ribosomal Protein L25, Chain P"/>
    <property type="match status" value="1"/>
</dbReference>
<dbReference type="GO" id="GO:0005829">
    <property type="term" value="C:cytosol"/>
    <property type="evidence" value="ECO:0007669"/>
    <property type="project" value="TreeGrafter"/>
</dbReference>
<keyword evidence="8 11" id="KW-0030">Aminoacyl-tRNA synthetase</keyword>
<sequence length="550" mass="63186">MSFEELKPLILKYALLNAVEHNGKAVTGAVVSKVLGERPDMRSRAKDVVQIVAQVVSEVNSMSLEEQKYSLSQYQLPQRKEERKELPKVKGPVVTRFAPNPDGPLHLGNARAAVLSFYYASSTGGKFILRFDDTDPKVKRPIKEAYDWIREDLDWLGIKWDYEVRASSEERMRRYYEVVKELISRGFAYVDLCGKDFNKYRDKSEACPHRESSLDDKESFLKQNLELFQEMTEGQRKEGEAVVRLKTDLHDPDPSQRDWVLMRVIDVKKNPHPVVGDRFWAWPTYNLASAVDDHDFGITHIFRAREHMSNAKKQKWIYNYLKWEYPTVMEFGRVKLAGFTMSKSKLRTGSRDDFRAPTLAGLRRRGILPETIIEVILEVGLKITDATISMQNVAAINRKKLDPIAKRVMAVTEPLHLIYRGRDVSAEVPVLKNETRRLQLRDGDLLILEKEDAKGTVRLMGLVNVKIEGEEALQVEGGVEEAREMGYPIVHWVNGNEALKVRILFSDREIEGLGERYLSQLRKGEIVQLVRKGFARVDAEDPLTLIYSHE</sequence>
<dbReference type="PANTHER" id="PTHR43097:SF5">
    <property type="entry name" value="GLUTAMATE--TRNA LIGASE"/>
    <property type="match status" value="1"/>
</dbReference>
<evidence type="ECO:0000256" key="11">
    <source>
        <dbReference type="RuleBase" id="RU363037"/>
    </source>
</evidence>
<dbReference type="GeneID" id="38667753"/>
<evidence type="ECO:0000259" key="12">
    <source>
        <dbReference type="Pfam" id="PF00749"/>
    </source>
</evidence>
<dbReference type="PANTHER" id="PTHR43097">
    <property type="entry name" value="GLUTAMINE-TRNA LIGASE"/>
    <property type="match status" value="1"/>
</dbReference>
<evidence type="ECO:0000256" key="10">
    <source>
        <dbReference type="NCBIfam" id="TIGR00463"/>
    </source>
</evidence>
<dbReference type="GO" id="GO:0043604">
    <property type="term" value="P:amide biosynthetic process"/>
    <property type="evidence" value="ECO:0007669"/>
    <property type="project" value="TreeGrafter"/>
</dbReference>
<comment type="catalytic activity">
    <reaction evidence="9">
        <text>tRNA(Glu) + L-glutamate + ATP = L-glutamyl-tRNA(Glu) + AMP + diphosphate</text>
        <dbReference type="Rhea" id="RHEA:23540"/>
        <dbReference type="Rhea" id="RHEA-COMP:9663"/>
        <dbReference type="Rhea" id="RHEA-COMP:9680"/>
        <dbReference type="ChEBI" id="CHEBI:29985"/>
        <dbReference type="ChEBI" id="CHEBI:30616"/>
        <dbReference type="ChEBI" id="CHEBI:33019"/>
        <dbReference type="ChEBI" id="CHEBI:78442"/>
        <dbReference type="ChEBI" id="CHEBI:78520"/>
        <dbReference type="ChEBI" id="CHEBI:456215"/>
        <dbReference type="EC" id="6.1.1.17"/>
    </reaction>
</comment>
<dbReference type="InterPro" id="IPR011035">
    <property type="entry name" value="Ribosomal_bL25/Gln-tRNA_synth"/>
</dbReference>
<dbReference type="InterPro" id="IPR020056">
    <property type="entry name" value="Rbsml_bL25/Gln-tRNA_synth_N"/>
</dbReference>
<dbReference type="Pfam" id="PF03950">
    <property type="entry name" value="tRNA-synt_1c_C"/>
    <property type="match status" value="1"/>
</dbReference>
<dbReference type="InterPro" id="IPR020059">
    <property type="entry name" value="Glu/Gln-tRNA-synth_Ib_codon-bd"/>
</dbReference>
<evidence type="ECO:0000256" key="8">
    <source>
        <dbReference type="ARBA" id="ARBA00023146"/>
    </source>
</evidence>
<dbReference type="InterPro" id="IPR000924">
    <property type="entry name" value="Glu/Gln-tRNA-synth"/>
</dbReference>
<dbReference type="Proteomes" id="UP000276741">
    <property type="component" value="Chromosome"/>
</dbReference>
<dbReference type="SUPFAM" id="SSF52374">
    <property type="entry name" value="Nucleotidylyl transferase"/>
    <property type="match status" value="1"/>
</dbReference>
<dbReference type="GO" id="GO:0004818">
    <property type="term" value="F:glutamate-tRNA ligase activity"/>
    <property type="evidence" value="ECO:0007669"/>
    <property type="project" value="UniProtKB-UniRule"/>
</dbReference>
<comment type="similarity">
    <text evidence="2">Belongs to the class-I aminoacyl-tRNA synthetase family. Glutamate--tRNA ligase type 2 subfamily.</text>
</comment>
<evidence type="ECO:0000313" key="16">
    <source>
        <dbReference type="EMBL" id="GGU03453.1"/>
    </source>
</evidence>
<dbReference type="Gene3D" id="2.40.240.100">
    <property type="match status" value="1"/>
</dbReference>
<feature type="domain" description="tRNA synthetases class I (E and Q) anti-codon binding" evidence="14">
    <location>
        <begin position="489"/>
        <end position="538"/>
    </location>
</feature>
<keyword evidence="17" id="KW-1185">Reference proteome</keyword>
<reference evidence="17" key="2">
    <citation type="submission" date="2018-04" db="EMBL/GenBank/DDBJ databases">
        <title>Complete genome sequence of Sulfodiicoccus acidiphilus strain HS-1.</title>
        <authorList>
            <person name="Sakai H.D."/>
            <person name="Kurosawa N."/>
        </authorList>
    </citation>
    <scope>NUCLEOTIDE SEQUENCE [LARGE SCALE GENOMIC DNA]</scope>
    <source>
        <strain evidence="17">HS-1</strain>
    </source>
</reference>
<evidence type="ECO:0000256" key="1">
    <source>
        <dbReference type="ARBA" id="ARBA00004496"/>
    </source>
</evidence>
<keyword evidence="3" id="KW-0963">Cytoplasm</keyword>
<evidence type="ECO:0000256" key="9">
    <source>
        <dbReference type="ARBA" id="ARBA00048351"/>
    </source>
</evidence>
<dbReference type="PRINTS" id="PR00987">
    <property type="entry name" value="TRNASYNTHGLU"/>
</dbReference>
<organism evidence="15 17">
    <name type="scientific">Sulfodiicoccus acidiphilus</name>
    <dbReference type="NCBI Taxonomy" id="1670455"/>
    <lineage>
        <taxon>Archaea</taxon>
        <taxon>Thermoproteota</taxon>
        <taxon>Thermoprotei</taxon>
        <taxon>Sulfolobales</taxon>
        <taxon>Sulfolobaceae</taxon>
        <taxon>Sulfodiicoccus</taxon>
    </lineage>
</organism>
<dbReference type="NCBIfam" id="TIGR00463">
    <property type="entry name" value="gltX_arch"/>
    <property type="match status" value="1"/>
</dbReference>
<evidence type="ECO:0000313" key="17">
    <source>
        <dbReference type="Proteomes" id="UP000276741"/>
    </source>
</evidence>
<evidence type="ECO:0000256" key="6">
    <source>
        <dbReference type="ARBA" id="ARBA00022840"/>
    </source>
</evidence>
<dbReference type="OrthoDB" id="10470at2157"/>
<name>A0A348B6W0_9CREN</name>
<proteinExistence type="inferred from homology"/>
<evidence type="ECO:0000256" key="4">
    <source>
        <dbReference type="ARBA" id="ARBA00022598"/>
    </source>
</evidence>
<dbReference type="Pfam" id="PF00749">
    <property type="entry name" value="tRNA-synt_1c"/>
    <property type="match status" value="1"/>
</dbReference>
<evidence type="ECO:0000256" key="2">
    <source>
        <dbReference type="ARBA" id="ARBA00008927"/>
    </source>
</evidence>
<keyword evidence="5 11" id="KW-0547">Nucleotide-binding</keyword>
<evidence type="ECO:0000259" key="14">
    <source>
        <dbReference type="Pfam" id="PF20974"/>
    </source>
</evidence>